<dbReference type="AlphaFoldDB" id="A7WPV6"/>
<evidence type="ECO:0000256" key="1">
    <source>
        <dbReference type="SAM" id="SignalP"/>
    </source>
</evidence>
<accession>A7WPV6</accession>
<dbReference type="EMBL" id="EF134161">
    <property type="protein sequence ID" value="ABV22275.1"/>
    <property type="molecule type" value="mRNA"/>
</dbReference>
<feature type="signal peptide" evidence="1">
    <location>
        <begin position="1"/>
        <end position="21"/>
    </location>
</feature>
<name>A7WPV6_KARVE</name>
<sequence>MRSSSLALACFFLCASATTKASDESLNALESFLLAQKSLRAPRSIVRERPESTREALRLRGGSDLVDAETTAKVMTALLTLTGLQGAISPKSVYDQYGFKISSKKKDKRNNDVLDFIMEFNSVATLGSCVLTWAMMNGADPMKAIGFAWSTWALSSLKNIKDNRAAKVGMPAWTQKLTLAINGFFAVSFATGQTYCPVLGKIAAGWSILNGLFSALRPKKFAASWGLNDLDSNSVAMMKHFGYQVAAFGLLSGGVAEGTDLMKTLGYFWATYLASLADAKFISKTFADLKDGPIYVWMLLQTAVTAKFLR</sequence>
<protein>
    <submittedName>
        <fullName evidence="2">Uncharacterized protein</fullName>
    </submittedName>
</protein>
<proteinExistence type="evidence at transcript level"/>
<evidence type="ECO:0000313" key="2">
    <source>
        <dbReference type="EMBL" id="ABV22275.1"/>
    </source>
</evidence>
<organism evidence="2">
    <name type="scientific">Karlodinium veneficum</name>
    <name type="common">Dinoflagellate</name>
    <name type="synonym">Karlodinium micrum</name>
    <dbReference type="NCBI Taxonomy" id="407301"/>
    <lineage>
        <taxon>Eukaryota</taxon>
        <taxon>Sar</taxon>
        <taxon>Alveolata</taxon>
        <taxon>Dinophyceae</taxon>
        <taxon>Gymnodiniales</taxon>
        <taxon>Kareniaceae</taxon>
        <taxon>Karlodinium</taxon>
    </lineage>
</organism>
<feature type="chain" id="PRO_5002714863" evidence="1">
    <location>
        <begin position="22"/>
        <end position="310"/>
    </location>
</feature>
<reference evidence="2" key="1">
    <citation type="journal article" date="2007" name="Proc. Natl. Acad. Sci. U.S.A.">
        <title>Spliced leader RNA trans-splicing in dinoflagellates.</title>
        <authorList>
            <person name="Zhang H."/>
            <person name="Hou Y."/>
            <person name="Miranda L."/>
            <person name="Campbell D.A."/>
            <person name="Sturm N.R."/>
            <person name="Gaasterland T."/>
            <person name="Lin S."/>
        </authorList>
    </citation>
    <scope>NUCLEOTIDE SEQUENCE</scope>
    <source>
        <strain evidence="2">CCMP1975</strain>
    </source>
</reference>
<keyword evidence="1" id="KW-0732">Signal</keyword>